<protein>
    <submittedName>
        <fullName evidence="1">Uncharacterized protein</fullName>
    </submittedName>
</protein>
<organism evidence="1">
    <name type="scientific">Anguilla anguilla</name>
    <name type="common">European freshwater eel</name>
    <name type="synonym">Muraena anguilla</name>
    <dbReference type="NCBI Taxonomy" id="7936"/>
    <lineage>
        <taxon>Eukaryota</taxon>
        <taxon>Metazoa</taxon>
        <taxon>Chordata</taxon>
        <taxon>Craniata</taxon>
        <taxon>Vertebrata</taxon>
        <taxon>Euteleostomi</taxon>
        <taxon>Actinopterygii</taxon>
        <taxon>Neopterygii</taxon>
        <taxon>Teleostei</taxon>
        <taxon>Anguilliformes</taxon>
        <taxon>Anguillidae</taxon>
        <taxon>Anguilla</taxon>
    </lineage>
</organism>
<reference evidence="1" key="2">
    <citation type="journal article" date="2015" name="Fish Shellfish Immunol.">
        <title>Early steps in the European eel (Anguilla anguilla)-Vibrio vulnificus interaction in the gills: Role of the RtxA13 toxin.</title>
        <authorList>
            <person name="Callol A."/>
            <person name="Pajuelo D."/>
            <person name="Ebbesson L."/>
            <person name="Teles M."/>
            <person name="MacKenzie S."/>
            <person name="Amaro C."/>
        </authorList>
    </citation>
    <scope>NUCLEOTIDE SEQUENCE</scope>
</reference>
<dbReference type="AlphaFoldDB" id="A0A0E9SKF1"/>
<evidence type="ECO:0000313" key="1">
    <source>
        <dbReference type="EMBL" id="JAH41165.1"/>
    </source>
</evidence>
<reference evidence="1" key="1">
    <citation type="submission" date="2014-11" db="EMBL/GenBank/DDBJ databases">
        <authorList>
            <person name="Amaro Gonzalez C."/>
        </authorList>
    </citation>
    <scope>NUCLEOTIDE SEQUENCE</scope>
</reference>
<proteinExistence type="predicted"/>
<dbReference type="EMBL" id="GBXM01067412">
    <property type="protein sequence ID" value="JAH41165.1"/>
    <property type="molecule type" value="Transcribed_RNA"/>
</dbReference>
<accession>A0A0E9SKF1</accession>
<sequence>MTHTLFSAPIFLLGWAGLG</sequence>
<name>A0A0E9SKF1_ANGAN</name>